<proteinExistence type="predicted"/>
<dbReference type="AlphaFoldDB" id="M5DZJ0"/>
<dbReference type="eggNOG" id="COG0640">
    <property type="taxonomic scope" value="Bacteria"/>
</dbReference>
<dbReference type="EMBL" id="HF680312">
    <property type="protein sequence ID" value="CCU70919.1"/>
    <property type="molecule type" value="Genomic_DNA"/>
</dbReference>
<protein>
    <recommendedName>
        <fullName evidence="3">ArsR family transcriptional regulator</fullName>
    </recommendedName>
</protein>
<dbReference type="KEGG" id="tol:TOL_0480"/>
<name>M5DZJ0_9GAMM</name>
<dbReference type="HOGENOM" id="CLU_176097_1_1_6"/>
<evidence type="ECO:0008006" key="3">
    <source>
        <dbReference type="Google" id="ProtNLM"/>
    </source>
</evidence>
<dbReference type="GeneID" id="79175467"/>
<dbReference type="Proteomes" id="UP000011866">
    <property type="component" value="Chromosome"/>
</dbReference>
<accession>M5DZJ0</accession>
<gene>
    <name evidence="1" type="ORF">TOL_0480</name>
</gene>
<sequence length="98" mass="10788">MSYNDIVTEDQRLVILRSLKEAPGGKSNDSMLHKMLGIWGHHISRDKVKSHLYWLAEMELLEVETILSTDVVKITSRGFDVAEGSASVPGVATPRPGA</sequence>
<dbReference type="RefSeq" id="WP_015485659.1">
    <property type="nucleotide sequence ID" value="NC_020888.1"/>
</dbReference>
<keyword evidence="2" id="KW-1185">Reference proteome</keyword>
<organism evidence="1 2">
    <name type="scientific">Thalassolituus oleivorans MIL-1</name>
    <dbReference type="NCBI Taxonomy" id="1298593"/>
    <lineage>
        <taxon>Bacteria</taxon>
        <taxon>Pseudomonadati</taxon>
        <taxon>Pseudomonadota</taxon>
        <taxon>Gammaproteobacteria</taxon>
        <taxon>Oceanospirillales</taxon>
        <taxon>Oceanospirillaceae</taxon>
        <taxon>Thalassolituus</taxon>
    </lineage>
</organism>
<evidence type="ECO:0000313" key="1">
    <source>
        <dbReference type="EMBL" id="CCU70919.1"/>
    </source>
</evidence>
<evidence type="ECO:0000313" key="2">
    <source>
        <dbReference type="Proteomes" id="UP000011866"/>
    </source>
</evidence>
<reference evidence="1 2" key="1">
    <citation type="journal article" date="2013" name="Genome Announc.">
        <title>Genome Sequence of Thalassolituus oleivorans MIL-1 (DSM 14913T).</title>
        <authorList>
            <person name="Golyshin P.N."/>
            <person name="Werner J."/>
            <person name="Chernikova T.N."/>
            <person name="Tran H."/>
            <person name="Ferrer M."/>
            <person name="Yakimov M.M."/>
            <person name="Teeling H."/>
            <person name="Golyshina O.V."/>
        </authorList>
    </citation>
    <scope>NUCLEOTIDE SEQUENCE [LARGE SCALE GENOMIC DNA]</scope>
    <source>
        <strain evidence="1 2">MIL-1</strain>
    </source>
</reference>